<sequence length="644" mass="71756">MYPAPNRIPGHQHVDGSFNEDGDLKPMMAPLSGSAQQQLPLPPAPSSAMPSTTASAAKPAGRVDQPPISTACITCRTRHQKCDGKRPCSRCIIQETECTYVASRRGYRGPRVAAISKSKKQQQLRTLQSVTPEYVSKDVAIIGPSPPPYTLLGSAPATQAVDYVPFYAPTMAGVFDSDSFDFGPMPPFAFQASEVPFAQFNPTLPHGYSFVDDGFSFSAPYYSLQLDTLGDVYLDSYYHHIHGAHAFVLPKHFLLRFVEESAIKHLLAAMRWVGSVYTETANSVNAITLFNEAWGLIHKPDVPKDGFLIQAMMVLILGLDGTRQRDRVHKILNDLETIAVEIGINTRIFASLHGQGLPVLEESWRRTWWNLYIIDALIAGVHRTTAFNLYHVPTTVALPCEEDQYQAGTIPPPRELEQMENSGFLDDIQEFSSFSYLIQCARYIGQMMTARIVGPNDENITRIETLLSGWRLNLPLSKREGLFNGTKLDEMMFQGYMTLHAISILLHQPHSQLDTTPTLAIDACAPNTPALTSSGLNTHTKHAIQSANEITKLITLRVSLLKHTPFFAYMITLASTVQLSWWGLPFVRHDDDVGQRIRLNLGALSKYATVWPSSEHLVGQVKGIAREVYKIKQWQQQQIWPNPV</sequence>
<feature type="compositionally biased region" description="Low complexity" evidence="3">
    <location>
        <begin position="46"/>
        <end position="60"/>
    </location>
</feature>
<dbReference type="CDD" id="cd00067">
    <property type="entry name" value="GAL4"/>
    <property type="match status" value="1"/>
</dbReference>
<dbReference type="GO" id="GO:0000981">
    <property type="term" value="F:DNA-binding transcription factor activity, RNA polymerase II-specific"/>
    <property type="evidence" value="ECO:0007669"/>
    <property type="project" value="InterPro"/>
</dbReference>
<dbReference type="PANTHER" id="PTHR47431">
    <property type="entry name" value="ZN(II)2CYS6 TRANSCRIPTION FACTOR (EUROFUNG)-RELATED"/>
    <property type="match status" value="1"/>
</dbReference>
<dbReference type="GO" id="GO:0003677">
    <property type="term" value="F:DNA binding"/>
    <property type="evidence" value="ECO:0007669"/>
    <property type="project" value="InterPro"/>
</dbReference>
<gene>
    <name evidence="5" type="ORF">CRHIZ90672A_00009289</name>
</gene>
<dbReference type="AlphaFoldDB" id="A0A9N9VWU0"/>
<dbReference type="OrthoDB" id="5367487at2759"/>
<dbReference type="EMBL" id="CABFNQ020000750">
    <property type="protein sequence ID" value="CAH0034475.1"/>
    <property type="molecule type" value="Genomic_DNA"/>
</dbReference>
<evidence type="ECO:0000256" key="1">
    <source>
        <dbReference type="ARBA" id="ARBA00022723"/>
    </source>
</evidence>
<dbReference type="SUPFAM" id="SSF57701">
    <property type="entry name" value="Zn2/Cys6 DNA-binding domain"/>
    <property type="match status" value="1"/>
</dbReference>
<dbReference type="PANTHER" id="PTHR47431:SF1">
    <property type="entry name" value="ZN(II)2CYS6 TRANSCRIPTION FACTOR (EUROFUNG)"/>
    <property type="match status" value="1"/>
</dbReference>
<feature type="domain" description="Zn(2)-C6 fungal-type" evidence="4">
    <location>
        <begin position="71"/>
        <end position="100"/>
    </location>
</feature>
<protein>
    <recommendedName>
        <fullName evidence="4">Zn(2)-C6 fungal-type domain-containing protein</fullName>
    </recommendedName>
</protein>
<keyword evidence="6" id="KW-1185">Reference proteome</keyword>
<keyword evidence="1" id="KW-0479">Metal-binding</keyword>
<evidence type="ECO:0000313" key="5">
    <source>
        <dbReference type="EMBL" id="CAH0034475.1"/>
    </source>
</evidence>
<feature type="compositionally biased region" description="Low complexity" evidence="3">
    <location>
        <begin position="30"/>
        <end position="39"/>
    </location>
</feature>
<dbReference type="Pfam" id="PF00172">
    <property type="entry name" value="Zn_clus"/>
    <property type="match status" value="1"/>
</dbReference>
<dbReference type="InterPro" id="IPR036864">
    <property type="entry name" value="Zn2-C6_fun-type_DNA-bd_sf"/>
</dbReference>
<evidence type="ECO:0000256" key="2">
    <source>
        <dbReference type="ARBA" id="ARBA00023242"/>
    </source>
</evidence>
<feature type="region of interest" description="Disordered" evidence="3">
    <location>
        <begin position="1"/>
        <end position="62"/>
    </location>
</feature>
<dbReference type="GO" id="GO:0008270">
    <property type="term" value="F:zinc ion binding"/>
    <property type="evidence" value="ECO:0007669"/>
    <property type="project" value="InterPro"/>
</dbReference>
<evidence type="ECO:0000313" key="6">
    <source>
        <dbReference type="Proteomes" id="UP000696573"/>
    </source>
</evidence>
<comment type="caution">
    <text evidence="5">The sequence shown here is derived from an EMBL/GenBank/DDBJ whole genome shotgun (WGS) entry which is preliminary data.</text>
</comment>
<name>A0A9N9VWU0_9HYPO</name>
<dbReference type="PROSITE" id="PS50048">
    <property type="entry name" value="ZN2_CY6_FUNGAL_2"/>
    <property type="match status" value="1"/>
</dbReference>
<dbReference type="InterPro" id="IPR007219">
    <property type="entry name" value="XnlR_reg_dom"/>
</dbReference>
<dbReference type="Proteomes" id="UP000696573">
    <property type="component" value="Unassembled WGS sequence"/>
</dbReference>
<evidence type="ECO:0000259" key="4">
    <source>
        <dbReference type="PROSITE" id="PS50048"/>
    </source>
</evidence>
<reference evidence="5" key="1">
    <citation type="submission" date="2021-10" db="EMBL/GenBank/DDBJ databases">
        <authorList>
            <person name="Piombo E."/>
        </authorList>
    </citation>
    <scope>NUCLEOTIDE SEQUENCE</scope>
</reference>
<dbReference type="Gene3D" id="4.10.240.10">
    <property type="entry name" value="Zn(2)-C6 fungal-type DNA-binding domain"/>
    <property type="match status" value="1"/>
</dbReference>
<evidence type="ECO:0000256" key="3">
    <source>
        <dbReference type="SAM" id="MobiDB-lite"/>
    </source>
</evidence>
<dbReference type="InterPro" id="IPR001138">
    <property type="entry name" value="Zn2Cys6_DnaBD"/>
</dbReference>
<dbReference type="PROSITE" id="PS00463">
    <property type="entry name" value="ZN2_CY6_FUNGAL_1"/>
    <property type="match status" value="1"/>
</dbReference>
<dbReference type="GO" id="GO:0006351">
    <property type="term" value="P:DNA-templated transcription"/>
    <property type="evidence" value="ECO:0007669"/>
    <property type="project" value="InterPro"/>
</dbReference>
<accession>A0A9N9VWU0</accession>
<dbReference type="SMART" id="SM00066">
    <property type="entry name" value="GAL4"/>
    <property type="match status" value="1"/>
</dbReference>
<dbReference type="Pfam" id="PF04082">
    <property type="entry name" value="Fungal_trans"/>
    <property type="match status" value="1"/>
</dbReference>
<organism evidence="5 6">
    <name type="scientific">Clonostachys rhizophaga</name>
    <dbReference type="NCBI Taxonomy" id="160324"/>
    <lineage>
        <taxon>Eukaryota</taxon>
        <taxon>Fungi</taxon>
        <taxon>Dikarya</taxon>
        <taxon>Ascomycota</taxon>
        <taxon>Pezizomycotina</taxon>
        <taxon>Sordariomycetes</taxon>
        <taxon>Hypocreomycetidae</taxon>
        <taxon>Hypocreales</taxon>
        <taxon>Bionectriaceae</taxon>
        <taxon>Clonostachys</taxon>
    </lineage>
</organism>
<keyword evidence="2" id="KW-0539">Nucleus</keyword>
<proteinExistence type="predicted"/>
<dbReference type="CDD" id="cd12148">
    <property type="entry name" value="fungal_TF_MHR"/>
    <property type="match status" value="1"/>
</dbReference>